<keyword evidence="5" id="KW-0342">GTP-binding</keyword>
<dbReference type="Gene3D" id="3.40.50.300">
    <property type="entry name" value="P-loop containing nucleotide triphosphate hydrolases"/>
    <property type="match status" value="1"/>
</dbReference>
<dbReference type="GO" id="GO:0016020">
    <property type="term" value="C:membrane"/>
    <property type="evidence" value="ECO:0007669"/>
    <property type="project" value="UniProtKB-SubCell"/>
</dbReference>
<name>A0A1J1LLL3_9CYAN</name>
<dbReference type="EMBL" id="CZDF01000154">
    <property type="protein sequence ID" value="CUR32505.1"/>
    <property type="molecule type" value="Genomic_DNA"/>
</dbReference>
<dbReference type="CDD" id="cd00880">
    <property type="entry name" value="Era_like"/>
    <property type="match status" value="1"/>
</dbReference>
<comment type="subcellular location">
    <subcellularLocation>
        <location evidence="1">Membrane</location>
        <topology evidence="1">Multi-pass membrane protein</topology>
    </subcellularLocation>
</comment>
<dbReference type="NCBIfam" id="TIGR00231">
    <property type="entry name" value="small_GTP"/>
    <property type="match status" value="1"/>
</dbReference>
<evidence type="ECO:0000256" key="4">
    <source>
        <dbReference type="ARBA" id="ARBA00022989"/>
    </source>
</evidence>
<dbReference type="Proteomes" id="UP000184315">
    <property type="component" value="Unassembled WGS sequence"/>
</dbReference>
<evidence type="ECO:0000313" key="9">
    <source>
        <dbReference type="Proteomes" id="UP000184315"/>
    </source>
</evidence>
<dbReference type="Pfam" id="PF05128">
    <property type="entry name" value="DUF697"/>
    <property type="match status" value="1"/>
</dbReference>
<sequence length="475" mass="52801">MNNHFNQARSSLKQTLTRYNHLRRQRRSSHPELQATLQKQLEVLSTNLEKLEQGVIRIAVFGLVSRGKSAVLNALLGEKILQTGPLNGVTQWPRSVRWSISLPQIEEPNRIDNIEEQNSIQVELIDTPGLDEVAGQVRGEMAKDVTRQADLILFVVSGDLTRTEYDALLELQNAHKPLIIVFNKIDLYTESEQDKIYQNLQQLIKSKTLEGDDFSPAYSVDAPQKSAPFEIVKVSAEPAPIRLRIEWPDGKITHEWESPPPQIEELKQIIVKLLNREGRSLLALNALVQAREAERIIARQSIQLQASEAEELIWKFTRYKALAVALNPIAILDVLGATISDLILIRSLARLYGLPMTSYEAGKLWKKILLSSGGLLLAEMGSGWILGFGKSAAGLATDLANYAGIAITQASISAYLTYTIGQAAQVYLEKGCTWGENGIDTAIQGILSQVNRDSFITRLKQDIEGSSQSPYLEAD</sequence>
<dbReference type="OrthoDB" id="494524at2"/>
<dbReference type="STRING" id="671072.PL9214490052"/>
<gene>
    <name evidence="8" type="ORF">PL9214490052</name>
</gene>
<keyword evidence="6" id="KW-0472">Membrane</keyword>
<dbReference type="InterPro" id="IPR021147">
    <property type="entry name" value="DUF697"/>
</dbReference>
<dbReference type="PANTHER" id="PTHR42714:SF6">
    <property type="entry name" value="TRANSLATION INITIATION FACTOR IF-2"/>
    <property type="match status" value="1"/>
</dbReference>
<evidence type="ECO:0000256" key="2">
    <source>
        <dbReference type="ARBA" id="ARBA00022692"/>
    </source>
</evidence>
<keyword evidence="3" id="KW-0547">Nucleotide-binding</keyword>
<organism evidence="8 9">
    <name type="scientific">Planktothrix tepida PCC 9214</name>
    <dbReference type="NCBI Taxonomy" id="671072"/>
    <lineage>
        <taxon>Bacteria</taxon>
        <taxon>Bacillati</taxon>
        <taxon>Cyanobacteriota</taxon>
        <taxon>Cyanophyceae</taxon>
        <taxon>Oscillatoriophycideae</taxon>
        <taxon>Oscillatoriales</taxon>
        <taxon>Microcoleaceae</taxon>
        <taxon>Planktothrix</taxon>
    </lineage>
</organism>
<evidence type="ECO:0000256" key="5">
    <source>
        <dbReference type="ARBA" id="ARBA00023134"/>
    </source>
</evidence>
<evidence type="ECO:0000259" key="7">
    <source>
        <dbReference type="Pfam" id="PF01926"/>
    </source>
</evidence>
<dbReference type="Pfam" id="PF01926">
    <property type="entry name" value="MMR_HSR1"/>
    <property type="match status" value="1"/>
</dbReference>
<protein>
    <recommendedName>
        <fullName evidence="7">G domain-containing protein</fullName>
    </recommendedName>
</protein>
<dbReference type="RefSeq" id="WP_072719242.1">
    <property type="nucleotide sequence ID" value="NZ_LN889801.1"/>
</dbReference>
<dbReference type="GO" id="GO:0005525">
    <property type="term" value="F:GTP binding"/>
    <property type="evidence" value="ECO:0007669"/>
    <property type="project" value="UniProtKB-KW"/>
</dbReference>
<evidence type="ECO:0000256" key="3">
    <source>
        <dbReference type="ARBA" id="ARBA00022741"/>
    </source>
</evidence>
<dbReference type="InterPro" id="IPR005225">
    <property type="entry name" value="Small_GTP-bd"/>
</dbReference>
<keyword evidence="4" id="KW-1133">Transmembrane helix</keyword>
<dbReference type="GO" id="GO:0030488">
    <property type="term" value="P:tRNA methylation"/>
    <property type="evidence" value="ECO:0007669"/>
    <property type="project" value="TreeGrafter"/>
</dbReference>
<dbReference type="InterPro" id="IPR006073">
    <property type="entry name" value="GTP-bd"/>
</dbReference>
<dbReference type="AlphaFoldDB" id="A0A1J1LLL3"/>
<dbReference type="GO" id="GO:0005737">
    <property type="term" value="C:cytoplasm"/>
    <property type="evidence" value="ECO:0007669"/>
    <property type="project" value="TreeGrafter"/>
</dbReference>
<proteinExistence type="predicted"/>
<evidence type="ECO:0000256" key="1">
    <source>
        <dbReference type="ARBA" id="ARBA00004141"/>
    </source>
</evidence>
<dbReference type="InterPro" id="IPR027417">
    <property type="entry name" value="P-loop_NTPase"/>
</dbReference>
<accession>A0A1J1LLL3</accession>
<reference evidence="9" key="1">
    <citation type="submission" date="2015-10" db="EMBL/GenBank/DDBJ databases">
        <authorList>
            <person name="Regsiter A."/>
            <person name="william w."/>
        </authorList>
    </citation>
    <scope>NUCLEOTIDE SEQUENCE [LARGE SCALE GENOMIC DNA]</scope>
</reference>
<keyword evidence="2" id="KW-0812">Transmembrane</keyword>
<keyword evidence="9" id="KW-1185">Reference proteome</keyword>
<dbReference type="GO" id="GO:0002098">
    <property type="term" value="P:tRNA wobble uridine modification"/>
    <property type="evidence" value="ECO:0007669"/>
    <property type="project" value="TreeGrafter"/>
</dbReference>
<feature type="domain" description="G" evidence="7">
    <location>
        <begin position="57"/>
        <end position="184"/>
    </location>
</feature>
<evidence type="ECO:0000313" key="8">
    <source>
        <dbReference type="EMBL" id="CUR32505.1"/>
    </source>
</evidence>
<dbReference type="SUPFAM" id="SSF52540">
    <property type="entry name" value="P-loop containing nucleoside triphosphate hydrolases"/>
    <property type="match status" value="1"/>
</dbReference>
<dbReference type="PANTHER" id="PTHR42714">
    <property type="entry name" value="TRNA MODIFICATION GTPASE GTPBP3"/>
    <property type="match status" value="1"/>
</dbReference>
<evidence type="ECO:0000256" key="6">
    <source>
        <dbReference type="ARBA" id="ARBA00023136"/>
    </source>
</evidence>